<keyword evidence="4" id="KW-0496">Mitochondrion</keyword>
<gene>
    <name evidence="8" type="ORF">D9611_004017</name>
</gene>
<dbReference type="PANTHER" id="PTHR13362">
    <property type="entry name" value="MITOCHONDRIAL RIBOSOMAL PROTEIN S33"/>
    <property type="match status" value="1"/>
</dbReference>
<evidence type="ECO:0000256" key="4">
    <source>
        <dbReference type="ARBA" id="ARBA00023128"/>
    </source>
</evidence>
<comment type="caution">
    <text evidence="8">The sequence shown here is derived from an EMBL/GenBank/DDBJ whole genome shotgun (WGS) entry which is preliminary data.</text>
</comment>
<keyword evidence="3" id="KW-0689">Ribosomal protein</keyword>
<feature type="region of interest" description="Disordered" evidence="7">
    <location>
        <begin position="76"/>
        <end position="98"/>
    </location>
</feature>
<proteinExistence type="inferred from homology"/>
<dbReference type="Gene3D" id="3.80.10.10">
    <property type="entry name" value="Ribonuclease Inhibitor"/>
    <property type="match status" value="1"/>
</dbReference>
<dbReference type="InterPro" id="IPR032675">
    <property type="entry name" value="LRR_dom_sf"/>
</dbReference>
<keyword evidence="5" id="KW-0687">Ribonucleoprotein</keyword>
<dbReference type="EMBL" id="JAACJK010000219">
    <property type="protein sequence ID" value="KAF5317197.1"/>
    <property type="molecule type" value="Genomic_DNA"/>
</dbReference>
<dbReference type="GO" id="GO:0005840">
    <property type="term" value="C:ribosome"/>
    <property type="evidence" value="ECO:0007669"/>
    <property type="project" value="UniProtKB-KW"/>
</dbReference>
<dbReference type="SUPFAM" id="SSF52047">
    <property type="entry name" value="RNI-like"/>
    <property type="match status" value="1"/>
</dbReference>
<evidence type="ECO:0000256" key="1">
    <source>
        <dbReference type="ARBA" id="ARBA00004173"/>
    </source>
</evidence>
<reference evidence="8 9" key="1">
    <citation type="journal article" date="2020" name="ISME J.">
        <title>Uncovering the hidden diversity of litter-decomposition mechanisms in mushroom-forming fungi.</title>
        <authorList>
            <person name="Floudas D."/>
            <person name="Bentzer J."/>
            <person name="Ahren D."/>
            <person name="Johansson T."/>
            <person name="Persson P."/>
            <person name="Tunlid A."/>
        </authorList>
    </citation>
    <scope>NUCLEOTIDE SEQUENCE [LARGE SCALE GENOMIC DNA]</scope>
    <source>
        <strain evidence="8 9">CBS 175.51</strain>
    </source>
</reference>
<organism evidence="8 9">
    <name type="scientific">Ephemerocybe angulata</name>
    <dbReference type="NCBI Taxonomy" id="980116"/>
    <lineage>
        <taxon>Eukaryota</taxon>
        <taxon>Fungi</taxon>
        <taxon>Dikarya</taxon>
        <taxon>Basidiomycota</taxon>
        <taxon>Agaricomycotina</taxon>
        <taxon>Agaricomycetes</taxon>
        <taxon>Agaricomycetidae</taxon>
        <taxon>Agaricales</taxon>
        <taxon>Agaricineae</taxon>
        <taxon>Psathyrellaceae</taxon>
        <taxon>Ephemerocybe</taxon>
    </lineage>
</organism>
<feature type="compositionally biased region" description="Basic residues" evidence="7">
    <location>
        <begin position="82"/>
        <end position="94"/>
    </location>
</feature>
<evidence type="ECO:0000256" key="7">
    <source>
        <dbReference type="SAM" id="MobiDB-lite"/>
    </source>
</evidence>
<dbReference type="Pfam" id="PF08293">
    <property type="entry name" value="MRP-S33"/>
    <property type="match status" value="1"/>
</dbReference>
<evidence type="ECO:0000256" key="2">
    <source>
        <dbReference type="ARBA" id="ARBA00008970"/>
    </source>
</evidence>
<evidence type="ECO:0000313" key="9">
    <source>
        <dbReference type="Proteomes" id="UP000541558"/>
    </source>
</evidence>
<evidence type="ECO:0000256" key="3">
    <source>
        <dbReference type="ARBA" id="ARBA00022980"/>
    </source>
</evidence>
<comment type="similarity">
    <text evidence="2">Belongs to the mitochondrion-specific ribosomal protein mS33 family.</text>
</comment>
<evidence type="ECO:0000256" key="6">
    <source>
        <dbReference type="ARBA" id="ARBA00035132"/>
    </source>
</evidence>
<evidence type="ECO:0000256" key="5">
    <source>
        <dbReference type="ARBA" id="ARBA00023274"/>
    </source>
</evidence>
<evidence type="ECO:0000313" key="8">
    <source>
        <dbReference type="EMBL" id="KAF5317197.1"/>
    </source>
</evidence>
<dbReference type="InterPro" id="IPR013219">
    <property type="entry name" value="Ribosomal_mS33"/>
</dbReference>
<dbReference type="AlphaFoldDB" id="A0A8H5B7P6"/>
<dbReference type="GO" id="GO:0005739">
    <property type="term" value="C:mitochondrion"/>
    <property type="evidence" value="ECO:0007669"/>
    <property type="project" value="UniProtKB-SubCell"/>
</dbReference>
<protein>
    <recommendedName>
        <fullName evidence="6">Small ribosomal subunit protein mS33</fullName>
    </recommendedName>
</protein>
<name>A0A8H5B7P6_9AGAR</name>
<dbReference type="OrthoDB" id="3023006at2759"/>
<sequence>MAAVSSSRVTALLKLRSTIFQTAWNPTGIRTGAKYLRGNLRGPAMANYYPMQLSISKIAGKYPELELCDEDEQERLDDVASRKKRGKGAPKKAKDKSQSRSFLFPYNRRIKTDSAHNRFSIPLYSDDTAAHSPIMDILPPEVYSQIVQVLRPIGKRNPRNVLPIEVILSHVSSGWRRLAFSDSTSWEVIEIYSPKTLPRGEAYVARSAGAAIHLRIDLYDYECHNSRAGSRRHKAFIARLATLLQSAAPRCKSILIFTYHEQTAMHLSSALETTEAPLLQSVRIEANDSVEETLMAETEAEISLISIFKGTTPALRSAWLETPAFPPLQQLSTLYLHSISTDWFTFSEFARIIAEAPNLENLSLSSRGYIQEWPQHHDASAITIPSLRSLNISDGYPGLTVKALLSIGAPNLTSLVVRATSSTFLRFFDNPQFQNQPEGSLGKFPKLEYLTLEFYDMHNANLFAKAFPTISHLRLSYPLVFSSNRFGADLSGAFLWPKMGTLVLEVDKDTHGARLREACCTIATSRKLQNLPVPKFLGDKDVLRVLGASDYLNEVAEMGELTDETYAEFWWSENRRITLDRIGVS</sequence>
<dbReference type="GO" id="GO:1990904">
    <property type="term" value="C:ribonucleoprotein complex"/>
    <property type="evidence" value="ECO:0007669"/>
    <property type="project" value="UniProtKB-KW"/>
</dbReference>
<dbReference type="Proteomes" id="UP000541558">
    <property type="component" value="Unassembled WGS sequence"/>
</dbReference>
<keyword evidence="9" id="KW-1185">Reference proteome</keyword>
<dbReference type="PANTHER" id="PTHR13362:SF2">
    <property type="entry name" value="SMALL RIBOSOMAL SUBUNIT PROTEIN MS33"/>
    <property type="match status" value="1"/>
</dbReference>
<accession>A0A8H5B7P6</accession>
<comment type="subcellular location">
    <subcellularLocation>
        <location evidence="1">Mitochondrion</location>
    </subcellularLocation>
</comment>